<organism evidence="2 3">
    <name type="scientific">Streptomyces diacarni</name>
    <dbReference type="NCBI Taxonomy" id="2800381"/>
    <lineage>
        <taxon>Bacteria</taxon>
        <taxon>Bacillati</taxon>
        <taxon>Actinomycetota</taxon>
        <taxon>Actinomycetes</taxon>
        <taxon>Kitasatosporales</taxon>
        <taxon>Streptomycetaceae</taxon>
        <taxon>Streptomyces</taxon>
    </lineage>
</organism>
<dbReference type="InterPro" id="IPR006311">
    <property type="entry name" value="TAT_signal"/>
</dbReference>
<evidence type="ECO:0000313" key="2">
    <source>
        <dbReference type="EMBL" id="RCG20514.1"/>
    </source>
</evidence>
<keyword evidence="1" id="KW-1133">Transmembrane helix</keyword>
<gene>
    <name evidence="2" type="ORF">DTL70_19520</name>
</gene>
<keyword evidence="1" id="KW-0812">Transmembrane</keyword>
<evidence type="ECO:0000256" key="1">
    <source>
        <dbReference type="SAM" id="Phobius"/>
    </source>
</evidence>
<reference evidence="2 3" key="1">
    <citation type="submission" date="2018-06" db="EMBL/GenBank/DDBJ databases">
        <title>Streptomyces reniochalinae sp. nov. and Streptomyces diacarnus sp. nov. from marine sponges.</title>
        <authorList>
            <person name="Li L."/>
        </authorList>
    </citation>
    <scope>NUCLEOTIDE SEQUENCE [LARGE SCALE GENOMIC DNA]</scope>
    <source>
        <strain evidence="2 3">LHW51701</strain>
    </source>
</reference>
<keyword evidence="1" id="KW-0472">Membrane</keyword>
<protein>
    <recommendedName>
        <fullName evidence="4">DUF3040 domain-containing protein</fullName>
    </recommendedName>
</protein>
<name>A0A367EQZ4_9ACTN</name>
<dbReference type="RefSeq" id="WP_114023283.1">
    <property type="nucleotide sequence ID" value="NZ_JBEYTF010000051.1"/>
</dbReference>
<evidence type="ECO:0008006" key="4">
    <source>
        <dbReference type="Google" id="ProtNLM"/>
    </source>
</evidence>
<evidence type="ECO:0000313" key="3">
    <source>
        <dbReference type="Proteomes" id="UP000252914"/>
    </source>
</evidence>
<keyword evidence="3" id="KW-1185">Reference proteome</keyword>
<proteinExistence type="predicted"/>
<feature type="transmembrane region" description="Helical" evidence="1">
    <location>
        <begin position="47"/>
        <end position="66"/>
    </location>
</feature>
<dbReference type="Proteomes" id="UP000252914">
    <property type="component" value="Unassembled WGS sequence"/>
</dbReference>
<dbReference type="AlphaFoldDB" id="A0A367EQZ4"/>
<dbReference type="PROSITE" id="PS51318">
    <property type="entry name" value="TAT"/>
    <property type="match status" value="1"/>
</dbReference>
<sequence length="84" mass="9265">MSLPDRREAEVRRLLEQRAAEPVPPDLAERAREEGERLLGRRRALRTALWAGALAGLAALLVWALALDPWTATPPKTTSPTAGW</sequence>
<comment type="caution">
    <text evidence="2">The sequence shown here is derived from an EMBL/GenBank/DDBJ whole genome shotgun (WGS) entry which is preliminary data.</text>
</comment>
<dbReference type="EMBL" id="QOIN01000047">
    <property type="protein sequence ID" value="RCG20514.1"/>
    <property type="molecule type" value="Genomic_DNA"/>
</dbReference>
<accession>A0A367EQZ4</accession>